<comment type="caution">
    <text evidence="2">The sequence shown here is derived from an EMBL/GenBank/DDBJ whole genome shotgun (WGS) entry which is preliminary data.</text>
</comment>
<keyword evidence="3" id="KW-1185">Reference proteome</keyword>
<gene>
    <name evidence="2" type="ORF">H8S01_04040</name>
</gene>
<keyword evidence="1" id="KW-0812">Transmembrane</keyword>
<reference evidence="2 3" key="1">
    <citation type="submission" date="2020-08" db="EMBL/GenBank/DDBJ databases">
        <title>Genome public.</title>
        <authorList>
            <person name="Liu C."/>
            <person name="Sun Q."/>
        </authorList>
    </citation>
    <scope>NUCLEOTIDE SEQUENCE [LARGE SCALE GENOMIC DNA]</scope>
    <source>
        <strain evidence="2 3">NSJ-43</strain>
    </source>
</reference>
<evidence type="ECO:0000313" key="2">
    <source>
        <dbReference type="EMBL" id="MBC5680132.1"/>
    </source>
</evidence>
<dbReference type="RefSeq" id="WP_021866979.1">
    <property type="nucleotide sequence ID" value="NZ_JACOPD010000002.1"/>
</dbReference>
<proteinExistence type="predicted"/>
<evidence type="ECO:0000313" key="3">
    <source>
        <dbReference type="Proteomes" id="UP000628463"/>
    </source>
</evidence>
<protein>
    <submittedName>
        <fullName evidence="2">Uncharacterized protein</fullName>
    </submittedName>
</protein>
<organism evidence="2 3">
    <name type="scientific">Lachnospira hominis</name>
    <name type="common">ex Liu et al. 2021</name>
    <dbReference type="NCBI Taxonomy" id="2763051"/>
    <lineage>
        <taxon>Bacteria</taxon>
        <taxon>Bacillati</taxon>
        <taxon>Bacillota</taxon>
        <taxon>Clostridia</taxon>
        <taxon>Lachnospirales</taxon>
        <taxon>Lachnospiraceae</taxon>
        <taxon>Lachnospira</taxon>
    </lineage>
</organism>
<name>A0ABR7FY59_9FIRM</name>
<sequence>MGRKKKNIIIIICVLSIVIVYFLINFLIWGIVPPKKKIYFLNNEVSLKYERKKRNNGIISVVYKDSAGNDYIFDRNGKLTGYYDVGGGADFPGYDAAEINPSDDSDEALIYSLGQKAKTVFEELIIDKSRISQYELITSETFTSYGVCQFSFVKSINGFNTNDTLSIAIDRDGKIKSYTGSRQGIFDNLTVNADRSDIEKFIDEKVNSRYKNQTVKYNVNSMTIDKKKNKFYIRCFVGVETEEYITGDEYEYRLK</sequence>
<dbReference type="Proteomes" id="UP000628463">
    <property type="component" value="Unassembled WGS sequence"/>
</dbReference>
<feature type="transmembrane region" description="Helical" evidence="1">
    <location>
        <begin position="7"/>
        <end position="32"/>
    </location>
</feature>
<keyword evidence="1" id="KW-1133">Transmembrane helix</keyword>
<accession>A0ABR7FY59</accession>
<evidence type="ECO:0000256" key="1">
    <source>
        <dbReference type="SAM" id="Phobius"/>
    </source>
</evidence>
<dbReference type="EMBL" id="JACOPD010000002">
    <property type="protein sequence ID" value="MBC5680132.1"/>
    <property type="molecule type" value="Genomic_DNA"/>
</dbReference>
<keyword evidence="1" id="KW-0472">Membrane</keyword>